<dbReference type="AlphaFoldDB" id="A0A2T4JHB7"/>
<dbReference type="Pfam" id="PF02719">
    <property type="entry name" value="Polysacc_synt_2"/>
    <property type="match status" value="1"/>
</dbReference>
<organism evidence="5 6">
    <name type="scientific">Phaeovulum veldkampii DSM 11550</name>
    <dbReference type="NCBI Taxonomy" id="1185920"/>
    <lineage>
        <taxon>Bacteria</taxon>
        <taxon>Pseudomonadati</taxon>
        <taxon>Pseudomonadota</taxon>
        <taxon>Alphaproteobacteria</taxon>
        <taxon>Rhodobacterales</taxon>
        <taxon>Paracoccaceae</taxon>
        <taxon>Phaeovulum</taxon>
    </lineage>
</organism>
<evidence type="ECO:0000256" key="3">
    <source>
        <dbReference type="SAM" id="Phobius"/>
    </source>
</evidence>
<feature type="region of interest" description="Disordered" evidence="2">
    <location>
        <begin position="662"/>
        <end position="692"/>
    </location>
</feature>
<dbReference type="Gene3D" id="3.40.50.720">
    <property type="entry name" value="NAD(P)-binding Rossmann-like Domain"/>
    <property type="match status" value="2"/>
</dbReference>
<accession>A0A2T4JHB7</accession>
<proteinExistence type="inferred from homology"/>
<name>A0A2T4JHB7_9RHOB</name>
<comment type="caution">
    <text evidence="5">The sequence shown here is derived from an EMBL/GenBank/DDBJ whole genome shotgun (WGS) entry which is preliminary data.</text>
</comment>
<evidence type="ECO:0000259" key="4">
    <source>
        <dbReference type="Pfam" id="PF02719"/>
    </source>
</evidence>
<dbReference type="OrthoDB" id="9803111at2"/>
<dbReference type="CDD" id="cd05237">
    <property type="entry name" value="UDP_invert_4-6DH_SDR_e"/>
    <property type="match status" value="1"/>
</dbReference>
<feature type="transmembrane region" description="Helical" evidence="3">
    <location>
        <begin position="14"/>
        <end position="34"/>
    </location>
</feature>
<dbReference type="SUPFAM" id="SSF51735">
    <property type="entry name" value="NAD(P)-binding Rossmann-fold domains"/>
    <property type="match status" value="2"/>
</dbReference>
<dbReference type="EMBL" id="PZKF01000020">
    <property type="protein sequence ID" value="PTE17296.1"/>
    <property type="molecule type" value="Genomic_DNA"/>
</dbReference>
<dbReference type="PANTHER" id="PTHR43318:SF1">
    <property type="entry name" value="POLYSACCHARIDE BIOSYNTHESIS PROTEIN EPSC-RELATED"/>
    <property type="match status" value="1"/>
</dbReference>
<dbReference type="Proteomes" id="UP000241899">
    <property type="component" value="Unassembled WGS sequence"/>
</dbReference>
<evidence type="ECO:0000256" key="1">
    <source>
        <dbReference type="ARBA" id="ARBA00007430"/>
    </source>
</evidence>
<comment type="similarity">
    <text evidence="1">Belongs to the polysaccharide synthase family.</text>
</comment>
<dbReference type="InterPro" id="IPR051203">
    <property type="entry name" value="Polysaccharide_Synthase-Rel"/>
</dbReference>
<sequence>MRWFLSLSRPAKRALQGALDAALLALAFLAAMLLRQENLLFLRDQGVWLGLAVVIALACAGFLRFGLYDSVVRFAGMATIRAVTAGVALGALGLHLVSRDHGLEVPVSVPLIFVALAVPVVGGWRFALRGILAPPWRDRREPVLIYGAGEAGRQLRAWLRHSPDLTPTGFIDDNPLLHGAVIADLRVHPPTEIDHILRRDGITRILLAVPSARREDRARILARLEPFPIRVQTIPTLGDLVAGRAGIGEVRELRVEDLLGRDPVPPRSALMSTDIAGKVVLVTGAGGSIGGELCRQVLRQGPRQLLLFDLSEYALYTIHEELQQLRNTLSASPTPEVIPLTGSVQDAGRVAAILQRFEVDTIYHAAAYKHVPLVEMNMVEGLRNNVFGTLVLAQEAATAGVGSVVLISTDKAVRPTNVMGASKRLAELIFQAQAQLPSATRFSMVRFGNVLGSSGSVIEKFQRQITAGGPVTLTHPEITRYFMTIPEAAQLVIQAGAMARGGDVFVLDMGAPVRIADLARRMIRLSGLTPRTGTQPPPQGAEAGEIEITVTGLRPGEKLFEELLIDTAAQPTEHPRILMAVDAALPWNTLSALLRALQLACDQGDLARIRALLTKASIGYRPLSDMVDPCAVAITCATTDSPALAAVPIAAHATAAPIQAADGRLPTGRPSPAFPAPVATTTPPPKLQQAAH</sequence>
<protein>
    <submittedName>
        <fullName evidence="5">Nucleoside-diphosphate sugar epimerase</fullName>
    </submittedName>
</protein>
<gene>
    <name evidence="5" type="ORF">C5F46_09850</name>
</gene>
<evidence type="ECO:0000313" key="5">
    <source>
        <dbReference type="EMBL" id="PTE17296.1"/>
    </source>
</evidence>
<feature type="transmembrane region" description="Helical" evidence="3">
    <location>
        <begin position="79"/>
        <end position="97"/>
    </location>
</feature>
<keyword evidence="3" id="KW-1133">Transmembrane helix</keyword>
<feature type="transmembrane region" description="Helical" evidence="3">
    <location>
        <begin position="46"/>
        <end position="67"/>
    </location>
</feature>
<evidence type="ECO:0000256" key="2">
    <source>
        <dbReference type="SAM" id="MobiDB-lite"/>
    </source>
</evidence>
<dbReference type="InterPro" id="IPR003869">
    <property type="entry name" value="Polysac_CapD-like"/>
</dbReference>
<keyword evidence="6" id="KW-1185">Reference proteome</keyword>
<feature type="domain" description="Polysaccharide biosynthesis protein CapD-like" evidence="4">
    <location>
        <begin position="280"/>
        <end position="580"/>
    </location>
</feature>
<dbReference type="InterPro" id="IPR036291">
    <property type="entry name" value="NAD(P)-bd_dom_sf"/>
</dbReference>
<feature type="transmembrane region" description="Helical" evidence="3">
    <location>
        <begin position="109"/>
        <end position="128"/>
    </location>
</feature>
<keyword evidence="3" id="KW-0812">Transmembrane</keyword>
<evidence type="ECO:0000313" key="6">
    <source>
        <dbReference type="Proteomes" id="UP000241899"/>
    </source>
</evidence>
<dbReference type="PANTHER" id="PTHR43318">
    <property type="entry name" value="UDP-N-ACETYLGLUCOSAMINE 4,6-DEHYDRATASE"/>
    <property type="match status" value="1"/>
</dbReference>
<reference evidence="5 6" key="1">
    <citation type="submission" date="2018-03" db="EMBL/GenBank/DDBJ databases">
        <title>Rhodobacter veldkampii.</title>
        <authorList>
            <person name="Meyer T.E."/>
            <person name="Miller S."/>
            <person name="Lodha T."/>
            <person name="Gandham S."/>
            <person name="Chintalapati S."/>
            <person name="Chintalapati V.R."/>
        </authorList>
    </citation>
    <scope>NUCLEOTIDE SEQUENCE [LARGE SCALE GENOMIC DNA]</scope>
    <source>
        <strain evidence="5 6">DSM 11550</strain>
    </source>
</reference>
<keyword evidence="3" id="KW-0472">Membrane</keyword>